<evidence type="ECO:0000256" key="5">
    <source>
        <dbReference type="SAM" id="MobiDB-lite"/>
    </source>
</evidence>
<dbReference type="SUPFAM" id="SSF54211">
    <property type="entry name" value="Ribosomal protein S5 domain 2-like"/>
    <property type="match status" value="1"/>
</dbReference>
<accession>A0A2T0LHH6</accession>
<dbReference type="PROSITE" id="PS00058">
    <property type="entry name" value="DNA_MISMATCH_REPAIR_1"/>
    <property type="match status" value="1"/>
</dbReference>
<dbReference type="Pfam" id="PF13589">
    <property type="entry name" value="HATPase_c_3"/>
    <property type="match status" value="1"/>
</dbReference>
<dbReference type="Pfam" id="PF08676">
    <property type="entry name" value="MutL_C"/>
    <property type="match status" value="1"/>
</dbReference>
<dbReference type="HAMAP" id="MF_00149">
    <property type="entry name" value="DNA_mis_repair"/>
    <property type="match status" value="1"/>
</dbReference>
<evidence type="ECO:0000256" key="4">
    <source>
        <dbReference type="HAMAP-Rule" id="MF_00149"/>
    </source>
</evidence>
<sequence>MSRIRILDDRLANQIAAGEVVERPASVVKELVENAIDAGADRILVEIEEGGIRSIRVVDNGCGMDREDAQLAFSRHATSKILRERDLFAIRTLGFRGEALPSIASVSRMTLTTAERGAEAATRVELEGGEMRSVGEAAHPPGTEVVVRDLFFNTPARLKHLKTVNTEVSHVADIVGRLALAHPEIRFTLRHDGRELIRTLGDGKLLHVVHALYGGKAAGKMISLKAENADFRLTGLIGRPELTRSSRSYLSTIINGRHIRSLPLIHAVLRGYDTLLPVSRYPVAVLSIELDPKLVDVNVHPAKMEVRLSKEKELTAFIEAEIKKVFRNRSLAPRVEAREVVKKRRPVQQQFDWNVGRRESRPVQAEEGEVKPKVSVVNRVREEPRAPLFPEKAPARQEEPVRPQTVRDFAEESASPAAEAADKEERFPDLQPLAQVHGTYIVAQAEDGFYLIDQHAAHERIYYERVSAEMRKEETKGQPLLMPIPLECSPGDAERVSARLSLFREMGWELEPFGGSTFLIRSHPRWVPPGQEEETLRELIDWLKREGTVRPERVRDAGAKLIACKAAIKANRHLSGEEMSRLLTDLANCDNPFTCPHGRPVMIHFSTRELEKLFKRVM</sequence>
<dbReference type="PANTHER" id="PTHR10073">
    <property type="entry name" value="DNA MISMATCH REPAIR PROTEIN MLH, PMS, MUTL"/>
    <property type="match status" value="1"/>
</dbReference>
<keyword evidence="2 4" id="KW-0227">DNA damage</keyword>
<evidence type="ECO:0000259" key="7">
    <source>
        <dbReference type="SMART" id="SM01340"/>
    </source>
</evidence>
<comment type="function">
    <text evidence="4">This protein is involved in the repair of mismatches in DNA. It is required for dam-dependent methyl-directed DNA mismatch repair. May act as a 'molecular matchmaker', a protein that promotes the formation of a stable complex between two or more DNA-binding proteins in an ATP-dependent manner without itself being part of a final effector complex.</text>
</comment>
<dbReference type="GO" id="GO:0016887">
    <property type="term" value="F:ATP hydrolysis activity"/>
    <property type="evidence" value="ECO:0007669"/>
    <property type="project" value="InterPro"/>
</dbReference>
<dbReference type="InterPro" id="IPR020568">
    <property type="entry name" value="Ribosomal_Su5_D2-typ_SF"/>
</dbReference>
<dbReference type="PANTHER" id="PTHR10073:SF12">
    <property type="entry name" value="DNA MISMATCH REPAIR PROTEIN MLH1"/>
    <property type="match status" value="1"/>
</dbReference>
<evidence type="ECO:0000256" key="3">
    <source>
        <dbReference type="ARBA" id="ARBA00023204"/>
    </source>
</evidence>
<dbReference type="CDD" id="cd16926">
    <property type="entry name" value="HATPase_MutL-MLH-PMS-like"/>
    <property type="match status" value="1"/>
</dbReference>
<comment type="similarity">
    <text evidence="1 4">Belongs to the DNA mismatch repair MutL/HexB family.</text>
</comment>
<feature type="region of interest" description="Disordered" evidence="5">
    <location>
        <begin position="385"/>
        <end position="424"/>
    </location>
</feature>
<dbReference type="RefSeq" id="WP_106344206.1">
    <property type="nucleotide sequence ID" value="NZ_PVNE01000004.1"/>
</dbReference>
<keyword evidence="3 4" id="KW-0234">DNA repair</keyword>
<protein>
    <recommendedName>
        <fullName evidence="4">DNA mismatch repair protein MutL</fullName>
    </recommendedName>
</protein>
<dbReference type="Gene3D" id="3.30.230.10">
    <property type="match status" value="1"/>
</dbReference>
<reference evidence="8 9" key="1">
    <citation type="submission" date="2018-03" db="EMBL/GenBank/DDBJ databases">
        <title>Genomic Encyclopedia of Archaeal and Bacterial Type Strains, Phase II (KMG-II): from individual species to whole genera.</title>
        <authorList>
            <person name="Goeker M."/>
        </authorList>
    </citation>
    <scope>NUCLEOTIDE SEQUENCE [LARGE SCALE GENOMIC DNA]</scope>
    <source>
        <strain evidence="8 9">DSM 44946</strain>
    </source>
</reference>
<dbReference type="SMART" id="SM01340">
    <property type="entry name" value="DNA_mis_repair"/>
    <property type="match status" value="1"/>
</dbReference>
<dbReference type="NCBIfam" id="TIGR00585">
    <property type="entry name" value="mutl"/>
    <property type="match status" value="1"/>
</dbReference>
<dbReference type="CDD" id="cd00782">
    <property type="entry name" value="MutL_Trans"/>
    <property type="match status" value="1"/>
</dbReference>
<dbReference type="GO" id="GO:0140664">
    <property type="term" value="F:ATP-dependent DNA damage sensor activity"/>
    <property type="evidence" value="ECO:0007669"/>
    <property type="project" value="InterPro"/>
</dbReference>
<evidence type="ECO:0000256" key="2">
    <source>
        <dbReference type="ARBA" id="ARBA00022763"/>
    </source>
</evidence>
<dbReference type="Gene3D" id="3.30.1370.100">
    <property type="entry name" value="MutL, C-terminal domain, regulatory subdomain"/>
    <property type="match status" value="1"/>
</dbReference>
<dbReference type="Gene3D" id="3.30.565.10">
    <property type="entry name" value="Histidine kinase-like ATPase, C-terminal domain"/>
    <property type="match status" value="1"/>
</dbReference>
<evidence type="ECO:0000259" key="6">
    <source>
        <dbReference type="SMART" id="SM00853"/>
    </source>
</evidence>
<dbReference type="GO" id="GO:0032300">
    <property type="term" value="C:mismatch repair complex"/>
    <property type="evidence" value="ECO:0007669"/>
    <property type="project" value="InterPro"/>
</dbReference>
<feature type="domain" description="DNA mismatch repair protein S5" evidence="7">
    <location>
        <begin position="209"/>
        <end position="327"/>
    </location>
</feature>
<dbReference type="InterPro" id="IPR014721">
    <property type="entry name" value="Ribsml_uS5_D2-typ_fold_subgr"/>
</dbReference>
<dbReference type="FunFam" id="3.30.565.10:FF:000003">
    <property type="entry name" value="DNA mismatch repair endonuclease MutL"/>
    <property type="match status" value="1"/>
</dbReference>
<dbReference type="GO" id="GO:0005524">
    <property type="term" value="F:ATP binding"/>
    <property type="evidence" value="ECO:0007669"/>
    <property type="project" value="InterPro"/>
</dbReference>
<name>A0A2T0LHH6_9BACL</name>
<evidence type="ECO:0000313" key="9">
    <source>
        <dbReference type="Proteomes" id="UP000237797"/>
    </source>
</evidence>
<gene>
    <name evidence="4" type="primary">mutL</name>
    <name evidence="8" type="ORF">CLV97_10457</name>
</gene>
<keyword evidence="9" id="KW-1185">Reference proteome</keyword>
<dbReference type="EMBL" id="PVNE01000004">
    <property type="protein sequence ID" value="PRX41817.1"/>
    <property type="molecule type" value="Genomic_DNA"/>
</dbReference>
<dbReference type="InterPro" id="IPR038973">
    <property type="entry name" value="MutL/Mlh/Pms-like"/>
</dbReference>
<dbReference type="GO" id="GO:0030983">
    <property type="term" value="F:mismatched DNA binding"/>
    <property type="evidence" value="ECO:0007669"/>
    <property type="project" value="InterPro"/>
</dbReference>
<organism evidence="8 9">
    <name type="scientific">Planifilum fimeticola</name>
    <dbReference type="NCBI Taxonomy" id="201975"/>
    <lineage>
        <taxon>Bacteria</taxon>
        <taxon>Bacillati</taxon>
        <taxon>Bacillota</taxon>
        <taxon>Bacilli</taxon>
        <taxon>Bacillales</taxon>
        <taxon>Thermoactinomycetaceae</taxon>
        <taxon>Planifilum</taxon>
    </lineage>
</organism>
<evidence type="ECO:0000313" key="8">
    <source>
        <dbReference type="EMBL" id="PRX41817.1"/>
    </source>
</evidence>
<dbReference type="Gene3D" id="3.30.1540.20">
    <property type="entry name" value="MutL, C-terminal domain, dimerisation subdomain"/>
    <property type="match status" value="1"/>
</dbReference>
<dbReference type="Pfam" id="PF01119">
    <property type="entry name" value="DNA_mis_repair"/>
    <property type="match status" value="1"/>
</dbReference>
<dbReference type="InterPro" id="IPR042120">
    <property type="entry name" value="MutL_C_dimsub"/>
</dbReference>
<dbReference type="Proteomes" id="UP000237797">
    <property type="component" value="Unassembled WGS sequence"/>
</dbReference>
<proteinExistence type="inferred from homology"/>
<dbReference type="SUPFAM" id="SSF55874">
    <property type="entry name" value="ATPase domain of HSP90 chaperone/DNA topoisomerase II/histidine kinase"/>
    <property type="match status" value="1"/>
</dbReference>
<dbReference type="InterPro" id="IPR036890">
    <property type="entry name" value="HATPase_C_sf"/>
</dbReference>
<dbReference type="InterPro" id="IPR042121">
    <property type="entry name" value="MutL_C_regsub"/>
</dbReference>
<dbReference type="AlphaFoldDB" id="A0A2T0LHH6"/>
<dbReference type="InterPro" id="IPR014790">
    <property type="entry name" value="MutL_C"/>
</dbReference>
<dbReference type="GO" id="GO:0006298">
    <property type="term" value="P:mismatch repair"/>
    <property type="evidence" value="ECO:0007669"/>
    <property type="project" value="UniProtKB-UniRule"/>
</dbReference>
<dbReference type="SMART" id="SM00853">
    <property type="entry name" value="MutL_C"/>
    <property type="match status" value="1"/>
</dbReference>
<dbReference type="InterPro" id="IPR037198">
    <property type="entry name" value="MutL_C_sf"/>
</dbReference>
<evidence type="ECO:0000256" key="1">
    <source>
        <dbReference type="ARBA" id="ARBA00006082"/>
    </source>
</evidence>
<dbReference type="OrthoDB" id="9763467at2"/>
<feature type="domain" description="MutL C-terminal dimerisation" evidence="6">
    <location>
        <begin position="432"/>
        <end position="574"/>
    </location>
</feature>
<dbReference type="InterPro" id="IPR002099">
    <property type="entry name" value="MutL/Mlh/PMS"/>
</dbReference>
<dbReference type="InterPro" id="IPR013507">
    <property type="entry name" value="DNA_mismatch_S5_2-like"/>
</dbReference>
<dbReference type="InterPro" id="IPR014762">
    <property type="entry name" value="DNA_mismatch_repair_CS"/>
</dbReference>
<dbReference type="SUPFAM" id="SSF118116">
    <property type="entry name" value="DNA mismatch repair protein MutL"/>
    <property type="match status" value="1"/>
</dbReference>
<dbReference type="InterPro" id="IPR020667">
    <property type="entry name" value="DNA_mismatch_repair_MutL"/>
</dbReference>
<comment type="caution">
    <text evidence="8">The sequence shown here is derived from an EMBL/GenBank/DDBJ whole genome shotgun (WGS) entry which is preliminary data.</text>
</comment>